<evidence type="ECO:0000313" key="2">
    <source>
        <dbReference type="EMBL" id="CFE55255.1"/>
    </source>
</evidence>
<reference evidence="11 22" key="4">
    <citation type="submission" date="2016-04" db="EMBL/GenBank/DDBJ databases">
        <authorList>
            <person name="Bigi M."/>
            <person name="Bigi F."/>
            <person name="Soria M.A."/>
        </authorList>
    </citation>
    <scope>NUCLEOTIDE SEQUENCE [LARGE SCALE GENOMIC DNA]</scope>
    <source>
        <strain evidence="11 22">6548</strain>
    </source>
</reference>
<evidence type="ECO:0000313" key="17">
    <source>
        <dbReference type="Proteomes" id="UP000046947"/>
    </source>
</evidence>
<organism evidence="9 16">
    <name type="scientific">Mycobacterium tuberculosis</name>
    <dbReference type="NCBI Taxonomy" id="1773"/>
    <lineage>
        <taxon>Bacteria</taxon>
        <taxon>Bacillati</taxon>
        <taxon>Actinomycetota</taxon>
        <taxon>Actinomycetes</taxon>
        <taxon>Mycobacteriales</taxon>
        <taxon>Mycobacteriaceae</taxon>
        <taxon>Mycobacterium</taxon>
        <taxon>Mycobacterium tuberculosis complex</taxon>
    </lineage>
</organism>
<dbReference type="EMBL" id="QTBD01000141">
    <property type="protein sequence ID" value="REQ52694.1"/>
    <property type="molecule type" value="Genomic_DNA"/>
</dbReference>
<dbReference type="PROSITE" id="PS51257">
    <property type="entry name" value="PROKAR_LIPOPROTEIN"/>
    <property type="match status" value="1"/>
</dbReference>
<dbReference type="AlphaFoldDB" id="A0A045J398"/>
<dbReference type="EMBL" id="CSAE01000347">
    <property type="protein sequence ID" value="COW14534.1"/>
    <property type="molecule type" value="Genomic_DNA"/>
</dbReference>
<reference evidence="12" key="7">
    <citation type="submission" date="2018-07" db="EMBL/GenBank/DDBJ databases">
        <authorList>
            <person name="Shah S."/>
            <person name="Brown T."/>
            <person name="Auld S."/>
            <person name="Bratton K."/>
            <person name="Narechania A."/>
            <person name="Mathema B."/>
            <person name="Gandhi N."/>
        </authorList>
    </citation>
    <scope>NUCLEOTIDE SEQUENCE</scope>
    <source>
        <strain evidence="12">32301_S10</strain>
    </source>
</reference>
<reference evidence="5 20" key="1">
    <citation type="submission" date="2015-03" db="EMBL/GenBank/DDBJ databases">
        <authorList>
            <consortium name="Pathogen Informatics"/>
            <person name="Murphy D."/>
        </authorList>
    </citation>
    <scope>NUCLEOTIDE SEQUENCE [LARGE SCALE GENOMIC DNA]</scope>
    <source>
        <strain evidence="5 20">0268S</strain>
    </source>
</reference>
<dbReference type="EMBL" id="CFOH01000405">
    <property type="protein sequence ID" value="CFE55255.1"/>
    <property type="molecule type" value="Genomic_DNA"/>
</dbReference>
<evidence type="ECO:0000313" key="24">
    <source>
        <dbReference type="Proteomes" id="UP000300237"/>
    </source>
</evidence>
<evidence type="ECO:0000313" key="14">
    <source>
        <dbReference type="Proteomes" id="UP000038802"/>
    </source>
</evidence>
<evidence type="ECO:0000313" key="16">
    <source>
        <dbReference type="Proteomes" id="UP000044938"/>
    </source>
</evidence>
<accession>A0A045J398</accession>
<feature type="signal peptide" evidence="1">
    <location>
        <begin position="1"/>
        <end position="21"/>
    </location>
</feature>
<reference evidence="7" key="2">
    <citation type="submission" date="2015-03" db="EMBL/GenBank/DDBJ databases">
        <authorList>
            <person name="Murphy D."/>
        </authorList>
    </citation>
    <scope>NUCLEOTIDE SEQUENCE [LARGE SCALE GENOMIC DNA]</scope>
    <source>
        <strain evidence="7">K00500041</strain>
    </source>
</reference>
<evidence type="ECO:0000313" key="6">
    <source>
        <dbReference type="EMBL" id="CNV33600.1"/>
    </source>
</evidence>
<evidence type="ECO:0000313" key="21">
    <source>
        <dbReference type="Proteomes" id="UP000050164"/>
    </source>
</evidence>
<dbReference type="Proteomes" id="UP000671119">
    <property type="component" value="Unassembled WGS sequence"/>
</dbReference>
<evidence type="ECO:0000313" key="4">
    <source>
        <dbReference type="EMBL" id="CKS36876.1"/>
    </source>
</evidence>
<reference evidence="10 25" key="9">
    <citation type="submission" date="2021-03" db="EMBL/GenBank/DDBJ databases">
        <title>Whole Genome Sequencing of Mycobacterium tuberculosis clinical isolates from Arunachal Pradesh, India.</title>
        <authorList>
            <person name="Singh S."/>
            <person name="Mudliar S.R."/>
            <person name="Kulsum U."/>
            <person name="Rufai S.B."/>
            <person name="Singh P.K."/>
            <person name="Umpo M."/>
            <person name="Nyori M."/>
        </authorList>
    </citation>
    <scope>NUCLEOTIDE SEQUENCE [LARGE SCALE GENOMIC DNA]</scope>
    <source>
        <strain evidence="10 25">OMICS/BPL/0142/20/SP</strain>
    </source>
</reference>
<evidence type="ECO:0000313" key="5">
    <source>
        <dbReference type="EMBL" id="CLW10874.1"/>
    </source>
</evidence>
<evidence type="ECO:0000313" key="15">
    <source>
        <dbReference type="Proteomes" id="UP000039217"/>
    </source>
</evidence>
<evidence type="ECO:0000313" key="7">
    <source>
        <dbReference type="EMBL" id="COW14534.1"/>
    </source>
</evidence>
<dbReference type="Proteomes" id="UP000046947">
    <property type="component" value="Unassembled WGS sequence"/>
</dbReference>
<dbReference type="PATRIC" id="fig|1773.211.peg.3249"/>
<reference evidence="11 22" key="6">
    <citation type="submission" date="2017-02" db="EMBL/GenBank/DDBJ databases">
        <title>Protein polymorphisms may explain contrasting epidemiological fitness of two variants of a multidrug-resistant Mycobacterium tuberculosis strain.</title>
        <authorList>
            <person name="Bigi M.M."/>
            <person name="Lopez B."/>
            <person name="Blanco F.C."/>
            <person name="Sasiain M.C."/>
            <person name="De La Barrera S."/>
            <person name="Ritacco V."/>
            <person name="Bigi F."/>
            <person name="Soria M.A."/>
        </authorList>
    </citation>
    <scope>NUCLEOTIDE SEQUENCE [LARGE SCALE GENOMIC DNA]</scope>
    <source>
        <strain evidence="11 22">6548</strain>
    </source>
</reference>
<dbReference type="EMBL" id="CNFT01000803">
    <property type="protein sequence ID" value="CKS36876.1"/>
    <property type="molecule type" value="Genomic_DNA"/>
</dbReference>
<keyword evidence="1" id="KW-0732">Signal</keyword>
<evidence type="ECO:0000313" key="13">
    <source>
        <dbReference type="EMBL" id="VCU49488.1"/>
    </source>
</evidence>
<dbReference type="EMBL" id="LR027516">
    <property type="protein sequence ID" value="VCU49488.1"/>
    <property type="molecule type" value="Genomic_DNA"/>
</dbReference>
<evidence type="ECO:0000313" key="11">
    <source>
        <dbReference type="EMBL" id="OMH59145.1"/>
    </source>
</evidence>
<evidence type="ECO:0000313" key="22">
    <source>
        <dbReference type="Proteomes" id="UP000189452"/>
    </source>
</evidence>
<dbReference type="Proteomes" id="UP000039217">
    <property type="component" value="Unassembled WGS sequence"/>
</dbReference>
<evidence type="ECO:0000313" key="18">
    <source>
        <dbReference type="Proteomes" id="UP000048600"/>
    </source>
</evidence>
<gene>
    <name evidence="9" type="primary">lpqX</name>
    <name evidence="11" type="ORF">A4S10_01308</name>
    <name evidence="13" type="ORF">DKC2_1310</name>
    <name evidence="12" type="ORF">DSJ38_09815</name>
    <name evidence="6" type="ORF">ERS007661_02097</name>
    <name evidence="2" type="ORF">ERS007688_02429</name>
    <name evidence="7" type="ORF">ERS007703_02881</name>
    <name evidence="9" type="ORF">ERS007720_03861</name>
    <name evidence="8" type="ORF">ERS007741_02222</name>
    <name evidence="4" type="ORF">ERS027659_03007</name>
    <name evidence="3" type="ORF">ERS027661_01686</name>
    <name evidence="5" type="ORF">ERS094118_01917</name>
    <name evidence="10" type="ORF">J8J21_08650</name>
</gene>
<evidence type="ECO:0000313" key="20">
    <source>
        <dbReference type="Proteomes" id="UP000050139"/>
    </source>
</evidence>
<dbReference type="Proteomes" id="UP000300237">
    <property type="component" value="Chromosome"/>
</dbReference>
<reference evidence="12 23" key="5">
    <citation type="journal article" date="2017" name="N. Engl. J. Med.">
        <title>Transmission of Extensively Drug-Resistant Tuberculosis in South Africa.</title>
        <authorList>
            <person name="Shah N.S."/>
            <person name="Auld S.C."/>
            <person name="Brust J.C."/>
            <person name="Mathema B."/>
            <person name="Ismail N."/>
            <person name="Moodley P."/>
            <person name="Mlisana K."/>
            <person name="Allana S."/>
            <person name="Campbell A."/>
            <person name="Mthiyane T."/>
            <person name="Morris N."/>
            <person name="Mpangase P."/>
            <person name="van der Meulen H."/>
            <person name="Omar S.V."/>
            <person name="Brown T.S."/>
            <person name="Narechania A."/>
            <person name="Shaskina E."/>
            <person name="Kapwata T."/>
            <person name="Kreiswirth B."/>
            <person name="Gandhi N.R."/>
        </authorList>
    </citation>
    <scope>NUCLEOTIDE SEQUENCE [LARGE SCALE GENOMIC DNA]</scope>
    <source>
        <strain evidence="12 23">32301_S10</strain>
    </source>
</reference>
<dbReference type="EMBL" id="CSAJ01000692">
    <property type="protein sequence ID" value="COX07579.1"/>
    <property type="molecule type" value="Genomic_DNA"/>
</dbReference>
<dbReference type="EMBL" id="CHKL01000240">
    <property type="protein sequence ID" value="COW33457.1"/>
    <property type="molecule type" value="Genomic_DNA"/>
</dbReference>
<dbReference type="OMA" id="FLTWSLK"/>
<dbReference type="STRING" id="115862.BBG46_06595"/>
<protein>
    <submittedName>
        <fullName evidence="9 13">lipoprotein LPQX</fullName>
    </submittedName>
</protein>
<evidence type="ECO:0000256" key="1">
    <source>
        <dbReference type="SAM" id="SignalP"/>
    </source>
</evidence>
<evidence type="ECO:0000313" key="12">
    <source>
        <dbReference type="EMBL" id="REQ52694.1"/>
    </source>
</evidence>
<dbReference type="Proteomes" id="UP000048600">
    <property type="component" value="Unassembled WGS sequence"/>
</dbReference>
<evidence type="ECO:0000313" key="23">
    <source>
        <dbReference type="Proteomes" id="UP000256381"/>
    </source>
</evidence>
<keyword evidence="9" id="KW-0449">Lipoprotein</keyword>
<dbReference type="Proteomes" id="UP000050164">
    <property type="component" value="Unassembled WGS sequence"/>
</dbReference>
<dbReference type="Proteomes" id="UP000050139">
    <property type="component" value="Unassembled WGS sequence"/>
</dbReference>
<dbReference type="EMBL" id="LWDQ01000001">
    <property type="protein sequence ID" value="OMH59145.1"/>
    <property type="molecule type" value="Genomic_DNA"/>
</dbReference>
<evidence type="ECO:0000313" key="9">
    <source>
        <dbReference type="EMBL" id="COX07579.1"/>
    </source>
</evidence>
<dbReference type="EMBL" id="CNFU01000303">
    <property type="protein sequence ID" value="CKR58449.1"/>
    <property type="molecule type" value="Genomic_DNA"/>
</dbReference>
<dbReference type="EMBL" id="CQQC01000682">
    <property type="protein sequence ID" value="CNV33600.1"/>
    <property type="molecule type" value="Genomic_DNA"/>
</dbReference>
<name>A0A045J398_MYCTX</name>
<dbReference type="Proteomes" id="UP000256381">
    <property type="component" value="Unassembled WGS sequence"/>
</dbReference>
<dbReference type="Proteomes" id="UP000038802">
    <property type="component" value="Unassembled WGS sequence"/>
</dbReference>
<proteinExistence type="predicted"/>
<reference evidence="14 15" key="3">
    <citation type="submission" date="2015-03" db="EMBL/GenBank/DDBJ databases">
        <authorList>
            <consortium name="Pathogen Informatics"/>
        </authorList>
    </citation>
    <scope>NUCLEOTIDE SEQUENCE [LARGE SCALE GENOMIC DNA]</scope>
    <source>
        <strain evidence="4 21">Bir 185</strain>
        <strain evidence="3 19">Bir 187</strain>
        <strain evidence="6 15">D00501624</strain>
        <strain evidence="2 17">H09601792</strain>
        <strain evidence="14">K00500041</strain>
        <strain evidence="9 16">M09401471</strain>
        <strain evidence="8 18">P00601463</strain>
    </source>
</reference>
<dbReference type="Proteomes" id="UP000044938">
    <property type="component" value="Unassembled WGS sequence"/>
</dbReference>
<evidence type="ECO:0000313" key="3">
    <source>
        <dbReference type="EMBL" id="CKR58449.1"/>
    </source>
</evidence>
<dbReference type="Proteomes" id="UP000189452">
    <property type="component" value="Chromosome"/>
</dbReference>
<evidence type="ECO:0000313" key="25">
    <source>
        <dbReference type="Proteomes" id="UP000671119"/>
    </source>
</evidence>
<dbReference type="EMBL" id="COPH01000012">
    <property type="protein sequence ID" value="CLW10874.1"/>
    <property type="molecule type" value="Genomic_DNA"/>
</dbReference>
<dbReference type="EMBL" id="JAGIZI010000010">
    <property type="protein sequence ID" value="MBP0683190.1"/>
    <property type="molecule type" value="Genomic_DNA"/>
</dbReference>
<dbReference type="Proteomes" id="UP000049023">
    <property type="component" value="Unassembled WGS sequence"/>
</dbReference>
<reference evidence="13 24" key="8">
    <citation type="submission" date="2018-08" db="EMBL/GenBank/DDBJ databases">
        <authorList>
            <person name="Fokvardsen B D."/>
            <person name="Norman A."/>
        </authorList>
    </citation>
    <scope>NUCLEOTIDE SEQUENCE [LARGE SCALE GENOMIC DNA]</scope>
    <source>
        <strain evidence="13 24">DKC2</strain>
    </source>
</reference>
<dbReference type="RefSeq" id="WP_003406266.1">
    <property type="nucleotide sequence ID" value="NZ_AP017901.1"/>
</dbReference>
<sequence>MSRQWHWLAATLLLITTAACSRPGTEEPDCPTKITLPPGATPTTTLDPRCIVRATTTGTADGDAASRWTGTVRIAGFYASICNAVWDGNVSLAGKDELTGKATLILVETSCPGKVVAGELVLKGNVGSDSLAITWAHPELPQRAFDLGAGQGTIRRSGDRAEGTFNSDMGGGTEFFLTWSLTMRN</sequence>
<feature type="chain" id="PRO_5044363673" evidence="1">
    <location>
        <begin position="22"/>
        <end position="185"/>
    </location>
</feature>
<evidence type="ECO:0000313" key="19">
    <source>
        <dbReference type="Proteomes" id="UP000049023"/>
    </source>
</evidence>
<evidence type="ECO:0000313" key="10">
    <source>
        <dbReference type="EMBL" id="MBP0683190.1"/>
    </source>
</evidence>
<evidence type="ECO:0000313" key="8">
    <source>
        <dbReference type="EMBL" id="COW33457.1"/>
    </source>
</evidence>